<reference evidence="1" key="1">
    <citation type="journal article" date="2014" name="Front. Microbiol.">
        <title>High frequency of phylogenetically diverse reductive dehalogenase-homologous genes in deep subseafloor sedimentary metagenomes.</title>
        <authorList>
            <person name="Kawai M."/>
            <person name="Futagami T."/>
            <person name="Toyoda A."/>
            <person name="Takaki Y."/>
            <person name="Nishi S."/>
            <person name="Hori S."/>
            <person name="Arai W."/>
            <person name="Tsubouchi T."/>
            <person name="Morono Y."/>
            <person name="Uchiyama I."/>
            <person name="Ito T."/>
            <person name="Fujiyama A."/>
            <person name="Inagaki F."/>
            <person name="Takami H."/>
        </authorList>
    </citation>
    <scope>NUCLEOTIDE SEQUENCE</scope>
    <source>
        <strain evidence="1">Expedition CK06-06</strain>
    </source>
</reference>
<dbReference type="EMBL" id="BARS01031659">
    <property type="protein sequence ID" value="GAG20641.1"/>
    <property type="molecule type" value="Genomic_DNA"/>
</dbReference>
<evidence type="ECO:0000313" key="1">
    <source>
        <dbReference type="EMBL" id="GAG20641.1"/>
    </source>
</evidence>
<accession>X0X6N7</accession>
<feature type="non-terminal residue" evidence="1">
    <location>
        <position position="261"/>
    </location>
</feature>
<gene>
    <name evidence="1" type="ORF">S01H1_49239</name>
</gene>
<feature type="non-terminal residue" evidence="1">
    <location>
        <position position="1"/>
    </location>
</feature>
<name>X0X6N7_9ZZZZ</name>
<dbReference type="AlphaFoldDB" id="X0X6N7"/>
<sequence length="261" mass="29238">DSWPIAITTEQQAVINIGPGDLHYFSVRSTEFDPREFDMTELQQVGVDIYQYPTELTLQNDIDAYGATVEVGDTSGYPSQGFLIIETEVLQYSAKTATAFAVEDDQRGAIASQINEHYAGAEVKLWHGVEDQNTVIFEETAAWHQDYGTPRNEDEIGEVNVADDGYREASSDLLTTDLRASDQNTQDFPSYDYNSYHRPSLQATFSGDCVQSYVGGDFNGGRGLFFQDRNLARLDAMLQVTGEPLVLLRRKWTGRRCRCQG</sequence>
<organism evidence="1">
    <name type="scientific">marine sediment metagenome</name>
    <dbReference type="NCBI Taxonomy" id="412755"/>
    <lineage>
        <taxon>unclassified sequences</taxon>
        <taxon>metagenomes</taxon>
        <taxon>ecological metagenomes</taxon>
    </lineage>
</organism>
<protein>
    <submittedName>
        <fullName evidence="1">Uncharacterized protein</fullName>
    </submittedName>
</protein>
<comment type="caution">
    <text evidence="1">The sequence shown here is derived from an EMBL/GenBank/DDBJ whole genome shotgun (WGS) entry which is preliminary data.</text>
</comment>
<proteinExistence type="predicted"/>